<sequence length="109" mass="11843">LERLLDETGRNFHATVHRTTAEAFDVADVGVDADADDAHDSADDAGLMANRSGAGEGQLRYQQYLGRRPYHGQYRIVAQDGRGDRVDSITIEFNCFPPATTGEGNETTG</sequence>
<gene>
    <name evidence="1" type="ORF">ACFQE1_20485</name>
</gene>
<proteinExistence type="predicted"/>
<dbReference type="AlphaFoldDB" id="A0ABD5S603"/>
<keyword evidence="2" id="KW-1185">Reference proteome</keyword>
<evidence type="ECO:0000313" key="1">
    <source>
        <dbReference type="EMBL" id="MFC6726702.1"/>
    </source>
</evidence>
<comment type="caution">
    <text evidence="1">The sequence shown here is derived from an EMBL/GenBank/DDBJ whole genome shotgun (WGS) entry which is preliminary data.</text>
</comment>
<protein>
    <submittedName>
        <fullName evidence="1">Uncharacterized protein</fullName>
    </submittedName>
</protein>
<reference evidence="1 2" key="1">
    <citation type="journal article" date="2019" name="Int. J. Syst. Evol. Microbiol.">
        <title>The Global Catalogue of Microorganisms (GCM) 10K type strain sequencing project: providing services to taxonomists for standard genome sequencing and annotation.</title>
        <authorList>
            <consortium name="The Broad Institute Genomics Platform"/>
            <consortium name="The Broad Institute Genome Sequencing Center for Infectious Disease"/>
            <person name="Wu L."/>
            <person name="Ma J."/>
        </authorList>
    </citation>
    <scope>NUCLEOTIDE SEQUENCE [LARGE SCALE GENOMIC DNA]</scope>
    <source>
        <strain evidence="1 2">NBRC 111368</strain>
    </source>
</reference>
<evidence type="ECO:0000313" key="2">
    <source>
        <dbReference type="Proteomes" id="UP001596328"/>
    </source>
</evidence>
<dbReference type="EMBL" id="JBHSWU010001324">
    <property type="protein sequence ID" value="MFC6726702.1"/>
    <property type="molecule type" value="Genomic_DNA"/>
</dbReference>
<accession>A0ABD5S603</accession>
<feature type="non-terminal residue" evidence="1">
    <location>
        <position position="1"/>
    </location>
</feature>
<name>A0ABD5S603_9EURY</name>
<dbReference type="Proteomes" id="UP001596328">
    <property type="component" value="Unassembled WGS sequence"/>
</dbReference>
<organism evidence="1 2">
    <name type="scientific">Halobium palmae</name>
    <dbReference type="NCBI Taxonomy" id="1776492"/>
    <lineage>
        <taxon>Archaea</taxon>
        <taxon>Methanobacteriati</taxon>
        <taxon>Methanobacteriota</taxon>
        <taxon>Stenosarchaea group</taxon>
        <taxon>Halobacteria</taxon>
        <taxon>Halobacteriales</taxon>
        <taxon>Haloferacaceae</taxon>
        <taxon>Halobium</taxon>
    </lineage>
</organism>